<dbReference type="RefSeq" id="WP_095133663.1">
    <property type="nucleotide sequence ID" value="NZ_NIBG01000008.1"/>
</dbReference>
<dbReference type="InterPro" id="IPR000771">
    <property type="entry name" value="FBA_II"/>
</dbReference>
<dbReference type="InterPro" id="IPR050246">
    <property type="entry name" value="Class_II_FBP_aldolase"/>
</dbReference>
<dbReference type="PIRSF" id="PIRSF001359">
    <property type="entry name" value="F_bP_aldolase_II"/>
    <property type="match status" value="1"/>
</dbReference>
<reference evidence="3 4" key="1">
    <citation type="submission" date="2017-06" db="EMBL/GenBank/DDBJ databases">
        <title>Draft genome sequence of anaerobic fermentative bacterium Anaeromicrobium sediminis DY2726D isolated from West Pacific Ocean sediments.</title>
        <authorList>
            <person name="Zeng X."/>
        </authorList>
    </citation>
    <scope>NUCLEOTIDE SEQUENCE [LARGE SCALE GENOMIC DNA]</scope>
    <source>
        <strain evidence="3 4">DY2726D</strain>
    </source>
</reference>
<protein>
    <submittedName>
        <fullName evidence="3">Fructose-bisphosphate aldolase</fullName>
    </submittedName>
</protein>
<dbReference type="InterPro" id="IPR013785">
    <property type="entry name" value="Aldolase_TIM"/>
</dbReference>
<comment type="caution">
    <text evidence="3">The sequence shown here is derived from an EMBL/GenBank/DDBJ whole genome shotgun (WGS) entry which is preliminary data.</text>
</comment>
<dbReference type="CDD" id="cd00947">
    <property type="entry name" value="TBP_aldolase_IIB"/>
    <property type="match status" value="1"/>
</dbReference>
<feature type="binding site" evidence="2">
    <location>
        <position position="204"/>
    </location>
    <ligand>
        <name>Zn(2+)</name>
        <dbReference type="ChEBI" id="CHEBI:29105"/>
        <label>1</label>
        <note>catalytic</note>
    </ligand>
</feature>
<dbReference type="AlphaFoldDB" id="A0A267MKG3"/>
<feature type="active site" description="Proton donor" evidence="1">
    <location>
        <position position="81"/>
    </location>
</feature>
<dbReference type="Pfam" id="PF01116">
    <property type="entry name" value="F_bP_aldolase"/>
    <property type="match status" value="1"/>
</dbReference>
<evidence type="ECO:0000256" key="2">
    <source>
        <dbReference type="PIRSR" id="PIRSR001359-3"/>
    </source>
</evidence>
<dbReference type="PANTHER" id="PTHR30304">
    <property type="entry name" value="D-TAGATOSE-1,6-BISPHOSPHATE ALDOLASE"/>
    <property type="match status" value="1"/>
</dbReference>
<accession>A0A267MKG3</accession>
<proteinExistence type="predicted"/>
<dbReference type="Gene3D" id="3.20.20.70">
    <property type="entry name" value="Aldolase class I"/>
    <property type="match status" value="1"/>
</dbReference>
<feature type="binding site" evidence="2">
    <location>
        <position position="133"/>
    </location>
    <ligand>
        <name>Zn(2+)</name>
        <dbReference type="ChEBI" id="CHEBI:29105"/>
        <label>2</label>
    </ligand>
</feature>
<dbReference type="PANTHER" id="PTHR30304:SF0">
    <property type="entry name" value="D-TAGATOSE-1,6-BISPHOSPHATE ALDOLASE SUBUNIT GATY-RELATED"/>
    <property type="match status" value="1"/>
</dbReference>
<keyword evidence="2" id="KW-0862">Zinc</keyword>
<organism evidence="3 4">
    <name type="scientific">Anaeromicrobium sediminis</name>
    <dbReference type="NCBI Taxonomy" id="1478221"/>
    <lineage>
        <taxon>Bacteria</taxon>
        <taxon>Bacillati</taxon>
        <taxon>Bacillota</taxon>
        <taxon>Clostridia</taxon>
        <taxon>Peptostreptococcales</taxon>
        <taxon>Thermotaleaceae</taxon>
        <taxon>Anaeromicrobium</taxon>
    </lineage>
</organism>
<keyword evidence="2" id="KW-0479">Metal-binding</keyword>
<dbReference type="NCBIfam" id="TIGR00167">
    <property type="entry name" value="cbbA"/>
    <property type="match status" value="1"/>
</dbReference>
<dbReference type="SUPFAM" id="SSF51569">
    <property type="entry name" value="Aldolase"/>
    <property type="match status" value="1"/>
</dbReference>
<dbReference type="GO" id="GO:0016832">
    <property type="term" value="F:aldehyde-lyase activity"/>
    <property type="evidence" value="ECO:0007669"/>
    <property type="project" value="InterPro"/>
</dbReference>
<sequence length="276" mass="30529">MLVSLREITQQAADKNCAVAGFNVFGYEDASAVIRAAEKLNAPVILMSNKDAVDYMPLEFYADLFCRLARNAKVPVCIHLDHAKSYELIARAIKAGYTSVMYDGSQLPLEENIRNTKEVVKLAKALDISVEAEIGSVGYSDPNIKIKGVYTKPEEAEIFARETGVDILAVSIGNVHRMEKQGATIQYDLLKEIQEVVPAPIVVHGSTGILDEDMKKLITYRIGKVNIGTALRMAFGSTLREEMERKPNAFDRLELLKSTIDAVEEAAYNKLKLLGF</sequence>
<keyword evidence="4" id="KW-1185">Reference proteome</keyword>
<feature type="binding site" evidence="2">
    <location>
        <position position="176"/>
    </location>
    <ligand>
        <name>Zn(2+)</name>
        <dbReference type="ChEBI" id="CHEBI:29105"/>
        <label>1</label>
        <note>catalytic</note>
    </ligand>
</feature>
<feature type="binding site" evidence="2">
    <location>
        <position position="82"/>
    </location>
    <ligand>
        <name>Zn(2+)</name>
        <dbReference type="ChEBI" id="CHEBI:29105"/>
        <label>1</label>
        <note>catalytic</note>
    </ligand>
</feature>
<evidence type="ECO:0000313" key="4">
    <source>
        <dbReference type="Proteomes" id="UP000216024"/>
    </source>
</evidence>
<comment type="cofactor">
    <cofactor evidence="2">
        <name>Zn(2+)</name>
        <dbReference type="ChEBI" id="CHEBI:29105"/>
    </cofactor>
    <text evidence="2">Binds 2 Zn(2+) ions per subunit. One is catalytic and the other provides a structural contribution.</text>
</comment>
<dbReference type="Proteomes" id="UP000216024">
    <property type="component" value="Unassembled WGS sequence"/>
</dbReference>
<dbReference type="EMBL" id="NIBG01000008">
    <property type="protein sequence ID" value="PAB59283.1"/>
    <property type="molecule type" value="Genomic_DNA"/>
</dbReference>
<dbReference type="GO" id="GO:0008270">
    <property type="term" value="F:zinc ion binding"/>
    <property type="evidence" value="ECO:0007669"/>
    <property type="project" value="InterPro"/>
</dbReference>
<evidence type="ECO:0000256" key="1">
    <source>
        <dbReference type="PIRSR" id="PIRSR001359-1"/>
    </source>
</evidence>
<dbReference type="GO" id="GO:0005975">
    <property type="term" value="P:carbohydrate metabolic process"/>
    <property type="evidence" value="ECO:0007669"/>
    <property type="project" value="InterPro"/>
</dbReference>
<feature type="binding site" evidence="2">
    <location>
        <position position="103"/>
    </location>
    <ligand>
        <name>Zn(2+)</name>
        <dbReference type="ChEBI" id="CHEBI:29105"/>
        <label>2</label>
    </ligand>
</feature>
<gene>
    <name evidence="3" type="ORF">CCE28_10480</name>
</gene>
<dbReference type="OrthoDB" id="9803995at2"/>
<evidence type="ECO:0000313" key="3">
    <source>
        <dbReference type="EMBL" id="PAB59283.1"/>
    </source>
</evidence>
<name>A0A267MKG3_9FIRM</name>